<name>A0A9N9GQ58_9GLOM</name>
<protein>
    <submittedName>
        <fullName evidence="2">4221_t:CDS:1</fullName>
    </submittedName>
</protein>
<dbReference type="EMBL" id="CAJVPZ010010656">
    <property type="protein sequence ID" value="CAG8621863.1"/>
    <property type="molecule type" value="Genomic_DNA"/>
</dbReference>
<proteinExistence type="predicted"/>
<comment type="caution">
    <text evidence="2">The sequence shown here is derived from an EMBL/GenBank/DDBJ whole genome shotgun (WGS) entry which is preliminary data.</text>
</comment>
<dbReference type="AlphaFoldDB" id="A0A9N9GQ58"/>
<dbReference type="Proteomes" id="UP000789396">
    <property type="component" value="Unassembled WGS sequence"/>
</dbReference>
<organism evidence="2 3">
    <name type="scientific">Racocetra fulgida</name>
    <dbReference type="NCBI Taxonomy" id="60492"/>
    <lineage>
        <taxon>Eukaryota</taxon>
        <taxon>Fungi</taxon>
        <taxon>Fungi incertae sedis</taxon>
        <taxon>Mucoromycota</taxon>
        <taxon>Glomeromycotina</taxon>
        <taxon>Glomeromycetes</taxon>
        <taxon>Diversisporales</taxon>
        <taxon>Gigasporaceae</taxon>
        <taxon>Racocetra</taxon>
    </lineage>
</organism>
<evidence type="ECO:0000313" key="2">
    <source>
        <dbReference type="EMBL" id="CAG8621863.1"/>
    </source>
</evidence>
<sequence>QESDRLDAGDNYAIGDTESEESDFEPKTSNSSKPQIQASSSSQTIEMDSILAEIDAMEWEKNNYTRYMLTKYGLNYINNLKTPEAWLQFAKYHPPKYIRERLLIPGYEINSKNHWENFVFHIKTNLTSHKQIDNDLKYRDFKVQLALYKENRASLIIQQTYRLWKKQINSAKIIQHAVIKWLYRPDGIFAKRAQDRYYCEAMTQRV</sequence>
<accession>A0A9N9GQ58</accession>
<feature type="compositionally biased region" description="Low complexity" evidence="1">
    <location>
        <begin position="29"/>
        <end position="43"/>
    </location>
</feature>
<reference evidence="2" key="1">
    <citation type="submission" date="2021-06" db="EMBL/GenBank/DDBJ databases">
        <authorList>
            <person name="Kallberg Y."/>
            <person name="Tangrot J."/>
            <person name="Rosling A."/>
        </authorList>
    </citation>
    <scope>NUCLEOTIDE SEQUENCE</scope>
    <source>
        <strain evidence="2">IN212</strain>
    </source>
</reference>
<keyword evidence="3" id="KW-1185">Reference proteome</keyword>
<dbReference type="OrthoDB" id="2368541at2759"/>
<evidence type="ECO:0000313" key="3">
    <source>
        <dbReference type="Proteomes" id="UP000789396"/>
    </source>
</evidence>
<evidence type="ECO:0000256" key="1">
    <source>
        <dbReference type="SAM" id="MobiDB-lite"/>
    </source>
</evidence>
<feature type="region of interest" description="Disordered" evidence="1">
    <location>
        <begin position="1"/>
        <end position="44"/>
    </location>
</feature>
<feature type="non-terminal residue" evidence="2">
    <location>
        <position position="206"/>
    </location>
</feature>
<gene>
    <name evidence="2" type="ORF">RFULGI_LOCUS7391</name>
</gene>